<feature type="transmembrane region" description="Helical" evidence="20">
    <location>
        <begin position="891"/>
        <end position="909"/>
    </location>
</feature>
<feature type="transmembrane region" description="Helical" evidence="20">
    <location>
        <begin position="855"/>
        <end position="879"/>
    </location>
</feature>
<dbReference type="EC" id="5.4.2.8" evidence="7"/>
<dbReference type="SUPFAM" id="SSF56784">
    <property type="entry name" value="HAD-like"/>
    <property type="match status" value="1"/>
</dbReference>
<feature type="active site" description="Proton donor/acceptor" evidence="16">
    <location>
        <position position="1072"/>
    </location>
</feature>
<reference evidence="22" key="1">
    <citation type="journal article" date="2020" name="BMC Genomics">
        <title>Correction to: Identification and distribution of gene clusters required for synthesis of sphingolipid metabolism inhibitors in diverse species of the filamentous fungus Fusarium.</title>
        <authorList>
            <person name="Kim H.S."/>
            <person name="Lohmar J.M."/>
            <person name="Busman M."/>
            <person name="Brown D.W."/>
            <person name="Naumann T.A."/>
            <person name="Divon H.H."/>
            <person name="Lysoe E."/>
            <person name="Uhlig S."/>
            <person name="Proctor R.H."/>
        </authorList>
    </citation>
    <scope>NUCLEOTIDE SEQUENCE</scope>
    <source>
        <strain evidence="22">NRRL 20472</strain>
    </source>
</reference>
<dbReference type="GO" id="GO:0016020">
    <property type="term" value="C:membrane"/>
    <property type="evidence" value="ECO:0007669"/>
    <property type="project" value="UniProtKB-SubCell"/>
</dbReference>
<feature type="transmembrane region" description="Helical" evidence="20">
    <location>
        <begin position="1018"/>
        <end position="1036"/>
    </location>
</feature>
<dbReference type="Gene3D" id="3.40.50.1000">
    <property type="entry name" value="HAD superfamily/HAD-like"/>
    <property type="match status" value="1"/>
</dbReference>
<dbReference type="InterPro" id="IPR043169">
    <property type="entry name" value="PMM_cap"/>
</dbReference>
<evidence type="ECO:0000313" key="22">
    <source>
        <dbReference type="EMBL" id="KAF4968065.1"/>
    </source>
</evidence>
<dbReference type="SFLD" id="SFLDG01140">
    <property type="entry name" value="C2.B:_Phosphomannomutase_and_P"/>
    <property type="match status" value="1"/>
</dbReference>
<dbReference type="GO" id="GO:0009298">
    <property type="term" value="P:GDP-mannose biosynthetic process"/>
    <property type="evidence" value="ECO:0007669"/>
    <property type="project" value="UniProtKB-UniPathway"/>
</dbReference>
<feature type="compositionally biased region" description="Low complexity" evidence="19">
    <location>
        <begin position="547"/>
        <end position="558"/>
    </location>
</feature>
<dbReference type="Gene3D" id="1.20.1420.30">
    <property type="entry name" value="NCX, central ion-binding region"/>
    <property type="match status" value="2"/>
</dbReference>
<keyword evidence="9" id="KW-0963">Cytoplasm</keyword>
<feature type="transmembrane region" description="Helical" evidence="20">
    <location>
        <begin position="156"/>
        <end position="175"/>
    </location>
</feature>
<comment type="similarity">
    <text evidence="4">Belongs to the Ca(2+):cation antiporter (CaCA) (TC 2.A.19) family.</text>
</comment>
<keyword evidence="13 20" id="KW-1133">Transmembrane helix</keyword>
<evidence type="ECO:0000256" key="12">
    <source>
        <dbReference type="ARBA" id="ARBA00022842"/>
    </source>
</evidence>
<reference evidence="22" key="2">
    <citation type="submission" date="2020-05" db="EMBL/GenBank/DDBJ databases">
        <authorList>
            <person name="Kim H.-S."/>
            <person name="Proctor R.H."/>
            <person name="Brown D.W."/>
        </authorList>
    </citation>
    <scope>NUCLEOTIDE SEQUENCE</scope>
    <source>
        <strain evidence="22">NRRL 20472</strain>
    </source>
</reference>
<feature type="transmembrane region" description="Helical" evidence="20">
    <location>
        <begin position="257"/>
        <end position="276"/>
    </location>
</feature>
<feature type="region of interest" description="Disordered" evidence="19">
    <location>
        <begin position="300"/>
        <end position="329"/>
    </location>
</feature>
<feature type="transmembrane region" description="Helical" evidence="20">
    <location>
        <begin position="125"/>
        <end position="144"/>
    </location>
</feature>
<proteinExistence type="inferred from homology"/>
<dbReference type="SFLD" id="SFLDF00445">
    <property type="entry name" value="alpha-phosphomannomutase"/>
    <property type="match status" value="1"/>
</dbReference>
<feature type="transmembrane region" description="Helical" evidence="20">
    <location>
        <begin position="35"/>
        <end position="52"/>
    </location>
</feature>
<evidence type="ECO:0000313" key="23">
    <source>
        <dbReference type="Proteomes" id="UP000622797"/>
    </source>
</evidence>
<comment type="cofactor">
    <cofactor evidence="18">
        <name>Mg(2+)</name>
        <dbReference type="ChEBI" id="CHEBI:18420"/>
    </cofactor>
</comment>
<feature type="binding site" evidence="18">
    <location>
        <position position="1295"/>
    </location>
    <ligand>
        <name>Mg(2+)</name>
        <dbReference type="ChEBI" id="CHEBI:18420"/>
        <label>1</label>
    </ligand>
</feature>
<dbReference type="InterPro" id="IPR005002">
    <property type="entry name" value="PMM"/>
</dbReference>
<dbReference type="Pfam" id="PF03332">
    <property type="entry name" value="PMM"/>
    <property type="match status" value="1"/>
</dbReference>
<feature type="compositionally biased region" description="Basic and acidic residues" evidence="19">
    <location>
        <begin position="447"/>
        <end position="456"/>
    </location>
</feature>
<name>A0A8H4U228_9HYPO</name>
<evidence type="ECO:0000256" key="2">
    <source>
        <dbReference type="ARBA" id="ARBA00004496"/>
    </source>
</evidence>
<feature type="domain" description="Sodium/calcium exchanger membrane region" evidence="21">
    <location>
        <begin position="858"/>
        <end position="1013"/>
    </location>
</feature>
<evidence type="ECO:0000256" key="7">
    <source>
        <dbReference type="ARBA" id="ARBA00012730"/>
    </source>
</evidence>
<dbReference type="PANTHER" id="PTHR12266">
    <property type="entry name" value="NA+/CA2+ K+ INDEPENDENT EXCHANGER"/>
    <property type="match status" value="1"/>
</dbReference>
<feature type="binding site" evidence="18">
    <location>
        <position position="1072"/>
    </location>
    <ligand>
        <name>Mg(2+)</name>
        <dbReference type="ChEBI" id="CHEBI:18420"/>
        <label>1</label>
    </ligand>
</feature>
<evidence type="ECO:0000256" key="4">
    <source>
        <dbReference type="ARBA" id="ARBA00008170"/>
    </source>
</evidence>
<keyword evidence="23" id="KW-1185">Reference proteome</keyword>
<organism evidence="22 23">
    <name type="scientific">Fusarium sarcochroum</name>
    <dbReference type="NCBI Taxonomy" id="1208366"/>
    <lineage>
        <taxon>Eukaryota</taxon>
        <taxon>Fungi</taxon>
        <taxon>Dikarya</taxon>
        <taxon>Ascomycota</taxon>
        <taxon>Pezizomycotina</taxon>
        <taxon>Sordariomycetes</taxon>
        <taxon>Hypocreomycetidae</taxon>
        <taxon>Hypocreales</taxon>
        <taxon>Nectriaceae</taxon>
        <taxon>Fusarium</taxon>
        <taxon>Fusarium lateritium species complex</taxon>
    </lineage>
</organism>
<keyword evidence="15" id="KW-0413">Isomerase</keyword>
<dbReference type="GO" id="GO:0006874">
    <property type="term" value="P:intracellular calcium ion homeostasis"/>
    <property type="evidence" value="ECO:0007669"/>
    <property type="project" value="TreeGrafter"/>
</dbReference>
<dbReference type="OrthoDB" id="407410at2759"/>
<evidence type="ECO:0000256" key="9">
    <source>
        <dbReference type="ARBA" id="ARBA00022490"/>
    </source>
</evidence>
<sequence>MTNTTPRGLVRPSDAKGFNATSKLFPRGSRLKSRPFYITILILSVLTAYSFLSHTTFAQSFVSRHATDPDHIFKRSSSADTPECNQIHDAQDKCAFVRQYCTDDDAGLIHYLDLYYCAFANVRPIAFTILVFWLGLLFTTIGIAASDFFSVNLSTIATVLGLSESLAGVTFLAFGNGSPDVFSTFAAMGSNSASMAVGELIGAASFITGVVAGSMALVREFRVDRKTYTRDICFFILAVVFTMVFLADGHLHLWECWVMIGYYAIYVVTVVIWHWYSTRRKARQRREGEARSHVYASLGHSGDELAGEPYRDDPDDVGSGPGTANSTPLDISLLEAGPRIEVEGAQLDESDTSSEDHDRMVAAEVASSMRVLRGRGTRRNTMTPIRPSLVGALEFRSALAQLQREGNLQLSTIPGRSYSDYHVHRRRGTTAAIPESARSDGLLASSYDEHEHEPRRNRALSSGDQPVGAPAHPDLLIPSRNRSETNLSVPGSTASGTRASSPSPSYTVGGNLAAPPVGPSGTTHDALVEGQAGQTLTPELHLHIPSRRSSYSDRSSPSTPFPMYTDSPALLTPNYQNDPIEFVSPGGVSPNTLLPGTASRDTPFADLQLTADTPSRPVRWWPYAVLPPPHVLLATLFPTLQGWSEKTVWDKLVSAISVPSIFLLVTTLPVVDSETTDGESSLFETMIDSNIHPHDHHSIGHMAPSVSVEHSAIEPESESEWERYRRHTLVGYNHSHLGSTAPTSSTHAVDGENAAVPQISLGPPAIVTKPASDFPSSSSMKNDCTGWNRWLVALQLFTGPQFAVLVLWANMLDDWDNPNRTLVRMVLYTLLASLILLGVLVVFTSEDRPPRYHYMLCFMGFIISIAWISTIAGEVVGVLKTVGVILNISEALLGLTIFAAGNSVGDLVADITVARLGYPVMALSACFGGPMLNILLGIGIGGAMMMIQKANKKHHKNPSHPIKYKPYHIQVNGTLMISAITLLVTLVGLLIVVPMNKWILSRKIGWGLIALWAKQKAILLKLLPSMWFIFLFLSTINSTEHTTLTMALATPPSYTPLQERPLKDTICLFDVDGTLTPARLDASPEILAILHELRSKCAIGYVGGSDFAKQQEQLGKPAGQPVTALFDFCFSENGLTAFKLGEPLDSNTFIKYIGEDQYKEFANFVLHYIADLDVPVKRGTFIEFRNGMVNISPVGRNASTQERNDFEKFDKDAKVREKFVAVLKERFGHLGLTFSIGGQISFDVFPTGWDKTYCLKHLENEAKKPNGIAYKIIHFFGDKTFEGGNDYEIYTDSRTTGHSVTGPEDTIRILKELFDL</sequence>
<evidence type="ECO:0000256" key="17">
    <source>
        <dbReference type="PIRSR" id="PIRSR605002-2"/>
    </source>
</evidence>
<feature type="transmembrane region" description="Helical" evidence="20">
    <location>
        <begin position="821"/>
        <end position="843"/>
    </location>
</feature>
<dbReference type="InterPro" id="IPR051359">
    <property type="entry name" value="CaCA_antiporter"/>
</dbReference>
<evidence type="ECO:0000256" key="13">
    <source>
        <dbReference type="ARBA" id="ARBA00022989"/>
    </source>
</evidence>
<dbReference type="Proteomes" id="UP000622797">
    <property type="component" value="Unassembled WGS sequence"/>
</dbReference>
<keyword evidence="8" id="KW-0813">Transport</keyword>
<feature type="transmembrane region" description="Helical" evidence="20">
    <location>
        <begin position="967"/>
        <end position="993"/>
    </location>
</feature>
<feature type="binding site" evidence="18">
    <location>
        <position position="1070"/>
    </location>
    <ligand>
        <name>Mg(2+)</name>
        <dbReference type="ChEBI" id="CHEBI:18420"/>
        <label>1</label>
    </ligand>
</feature>
<feature type="region of interest" description="Disordered" evidence="19">
    <location>
        <begin position="537"/>
        <end position="559"/>
    </location>
</feature>
<evidence type="ECO:0000256" key="8">
    <source>
        <dbReference type="ARBA" id="ARBA00022448"/>
    </source>
</evidence>
<protein>
    <recommendedName>
        <fullName evidence="7">phosphomannomutase</fullName>
        <ecNumber evidence="7">5.4.2.8</ecNumber>
    </recommendedName>
</protein>
<feature type="binding site" evidence="17">
    <location>
        <position position="1185"/>
    </location>
    <ligand>
        <name>alpha-D-mannose 1-phosphate</name>
        <dbReference type="ChEBI" id="CHEBI:58409"/>
    </ligand>
</feature>
<feature type="transmembrane region" description="Helical" evidence="20">
    <location>
        <begin position="790"/>
        <end position="809"/>
    </location>
</feature>
<dbReference type="SFLD" id="SFLDG01143">
    <property type="entry name" value="C2.B.3:_Phosphomannomutase_Lik"/>
    <property type="match status" value="1"/>
</dbReference>
<feature type="binding site" evidence="17">
    <location>
        <position position="1241"/>
    </location>
    <ligand>
        <name>alpha-D-mannose 1-phosphate</name>
        <dbReference type="ChEBI" id="CHEBI:58409"/>
    </ligand>
</feature>
<feature type="binding site" evidence="18">
    <location>
        <position position="1292"/>
    </location>
    <ligand>
        <name>Mg(2+)</name>
        <dbReference type="ChEBI" id="CHEBI:18420"/>
        <label>1</label>
    </ligand>
</feature>
<dbReference type="InterPro" id="IPR023214">
    <property type="entry name" value="HAD_sf"/>
</dbReference>
<gene>
    <name evidence="22" type="ORF">FSARC_4483</name>
</gene>
<dbReference type="GO" id="GO:0008324">
    <property type="term" value="F:monoatomic cation transmembrane transporter activity"/>
    <property type="evidence" value="ECO:0007669"/>
    <property type="project" value="TreeGrafter"/>
</dbReference>
<feature type="binding site" evidence="17">
    <location>
        <position position="1079"/>
    </location>
    <ligand>
        <name>alpha-D-mannose 1-phosphate</name>
        <dbReference type="ChEBI" id="CHEBI:58409"/>
    </ligand>
</feature>
<keyword evidence="12 18" id="KW-0460">Magnesium</keyword>
<evidence type="ECO:0000259" key="21">
    <source>
        <dbReference type="Pfam" id="PF01699"/>
    </source>
</evidence>
<evidence type="ECO:0000256" key="5">
    <source>
        <dbReference type="ARBA" id="ARBA00009736"/>
    </source>
</evidence>
<dbReference type="GO" id="GO:0005737">
    <property type="term" value="C:cytoplasm"/>
    <property type="evidence" value="ECO:0007669"/>
    <property type="project" value="UniProtKB-SubCell"/>
</dbReference>
<evidence type="ECO:0000256" key="15">
    <source>
        <dbReference type="ARBA" id="ARBA00023235"/>
    </source>
</evidence>
<dbReference type="NCBIfam" id="TIGR01484">
    <property type="entry name" value="HAD-SF-IIB"/>
    <property type="match status" value="1"/>
</dbReference>
<feature type="transmembrane region" description="Helical" evidence="20">
    <location>
        <begin position="230"/>
        <end position="251"/>
    </location>
</feature>
<dbReference type="InterPro" id="IPR036412">
    <property type="entry name" value="HAD-like_sf"/>
</dbReference>
<dbReference type="PANTHER" id="PTHR12266:SF0">
    <property type="entry name" value="MITOCHONDRIAL SODIUM_CALCIUM EXCHANGER PROTEIN"/>
    <property type="match status" value="1"/>
</dbReference>
<comment type="pathway">
    <text evidence="3">Nucleotide-sugar biosynthesis; GDP-alpha-D-mannose biosynthesis; alpha-D-mannose 1-phosphate from D-fructose 6-phosphate: step 2/2.</text>
</comment>
<evidence type="ECO:0000256" key="14">
    <source>
        <dbReference type="ARBA" id="ARBA00023136"/>
    </source>
</evidence>
<evidence type="ECO:0000256" key="6">
    <source>
        <dbReference type="ARBA" id="ARBA00011738"/>
    </source>
</evidence>
<evidence type="ECO:0000256" key="1">
    <source>
        <dbReference type="ARBA" id="ARBA00004141"/>
    </source>
</evidence>
<comment type="subunit">
    <text evidence="6">Homodimer.</text>
</comment>
<feature type="compositionally biased region" description="Polar residues" evidence="19">
    <location>
        <begin position="484"/>
        <end position="508"/>
    </location>
</feature>
<evidence type="ECO:0000256" key="19">
    <source>
        <dbReference type="SAM" id="MobiDB-lite"/>
    </source>
</evidence>
<dbReference type="FunFam" id="3.30.1240.20:FF:000001">
    <property type="entry name" value="Phosphomannomutase"/>
    <property type="match status" value="1"/>
</dbReference>
<dbReference type="SFLD" id="SFLDS00003">
    <property type="entry name" value="Haloacid_Dehalogenase"/>
    <property type="match status" value="1"/>
</dbReference>
<dbReference type="InterPro" id="IPR004837">
    <property type="entry name" value="NaCa_Exmemb"/>
</dbReference>
<evidence type="ECO:0000256" key="11">
    <source>
        <dbReference type="ARBA" id="ARBA00022723"/>
    </source>
</evidence>
<evidence type="ECO:0000256" key="16">
    <source>
        <dbReference type="PIRSR" id="PIRSR605002-1"/>
    </source>
</evidence>
<feature type="binding site" evidence="18">
    <location>
        <position position="1278"/>
    </location>
    <ligand>
        <name>Mg(2+)</name>
        <dbReference type="ChEBI" id="CHEBI:18420"/>
        <label>1</label>
    </ligand>
</feature>
<feature type="binding site" evidence="17">
    <location>
        <position position="1243"/>
    </location>
    <ligand>
        <name>alpha-D-mannose 1-phosphate</name>
        <dbReference type="ChEBI" id="CHEBI:58409"/>
    </ligand>
</feature>
<dbReference type="InterPro" id="IPR044880">
    <property type="entry name" value="NCX_ion-bd_dom_sf"/>
</dbReference>
<feature type="transmembrane region" description="Helical" evidence="20">
    <location>
        <begin position="921"/>
        <end position="947"/>
    </location>
</feature>
<evidence type="ECO:0000256" key="3">
    <source>
        <dbReference type="ARBA" id="ARBA00004699"/>
    </source>
</evidence>
<feature type="binding site" evidence="17">
    <location>
        <position position="1196"/>
    </location>
    <ligand>
        <name>alpha-D-mannose 1-phosphate</name>
        <dbReference type="ChEBI" id="CHEBI:58409"/>
    </ligand>
</feature>
<evidence type="ECO:0000256" key="10">
    <source>
        <dbReference type="ARBA" id="ARBA00022692"/>
    </source>
</evidence>
<feature type="binding site" evidence="17">
    <location>
        <position position="1203"/>
    </location>
    <ligand>
        <name>alpha-D-mannose 1-phosphate</name>
        <dbReference type="ChEBI" id="CHEBI:58409"/>
    </ligand>
</feature>
<dbReference type="CDD" id="cd02585">
    <property type="entry name" value="HAD_PMM"/>
    <property type="match status" value="1"/>
</dbReference>
<feature type="transmembrane region" description="Helical" evidence="20">
    <location>
        <begin position="195"/>
        <end position="218"/>
    </location>
</feature>
<feature type="binding site" evidence="18">
    <location>
        <position position="1290"/>
    </location>
    <ligand>
        <name>Mg(2+)</name>
        <dbReference type="ChEBI" id="CHEBI:18420"/>
        <label>1</label>
    </ligand>
</feature>
<feature type="region of interest" description="Disordered" evidence="19">
    <location>
        <begin position="447"/>
        <end position="525"/>
    </location>
</feature>
<evidence type="ECO:0000256" key="20">
    <source>
        <dbReference type="SAM" id="Phobius"/>
    </source>
</evidence>
<comment type="caution">
    <text evidence="22">The sequence shown here is derived from an EMBL/GenBank/DDBJ whole genome shotgun (WGS) entry which is preliminary data.</text>
</comment>
<dbReference type="EMBL" id="JABEXW010000209">
    <property type="protein sequence ID" value="KAF4968065.1"/>
    <property type="molecule type" value="Genomic_DNA"/>
</dbReference>
<comment type="similarity">
    <text evidence="5">Belongs to the eukaryotic PMM family.</text>
</comment>
<keyword evidence="11 18" id="KW-0479">Metal-binding</keyword>
<feature type="domain" description="Sodium/calcium exchanger membrane region" evidence="21">
    <location>
        <begin position="132"/>
        <end position="270"/>
    </location>
</feature>
<dbReference type="InterPro" id="IPR006379">
    <property type="entry name" value="HAD-SF_hydro_IIB"/>
</dbReference>
<dbReference type="Gene3D" id="3.30.1240.20">
    <property type="match status" value="1"/>
</dbReference>
<dbReference type="GO" id="GO:0046872">
    <property type="term" value="F:metal ion binding"/>
    <property type="evidence" value="ECO:0007669"/>
    <property type="project" value="UniProtKB-KW"/>
</dbReference>
<comment type="subcellular location">
    <subcellularLocation>
        <location evidence="2">Cytoplasm</location>
    </subcellularLocation>
    <subcellularLocation>
        <location evidence="1">Membrane</location>
        <topology evidence="1">Multi-pass membrane protein</topology>
    </subcellularLocation>
</comment>
<dbReference type="GO" id="GO:0004615">
    <property type="term" value="F:phosphomannomutase activity"/>
    <property type="evidence" value="ECO:0007669"/>
    <property type="project" value="UniProtKB-EC"/>
</dbReference>
<keyword evidence="14 20" id="KW-0472">Membrane</keyword>
<keyword evidence="10 20" id="KW-0812">Transmembrane</keyword>
<feature type="active site" description="Nucleophile" evidence="16">
    <location>
        <position position="1070"/>
    </location>
</feature>
<accession>A0A8H4U228</accession>
<dbReference type="UniPathway" id="UPA00126">
    <property type="reaction ID" value="UER00424"/>
</dbReference>
<evidence type="ECO:0000256" key="18">
    <source>
        <dbReference type="PIRSR" id="PIRSR605002-3"/>
    </source>
</evidence>
<dbReference type="Pfam" id="PF01699">
    <property type="entry name" value="Na_Ca_ex"/>
    <property type="match status" value="2"/>
</dbReference>